<dbReference type="Gene3D" id="1.10.287.130">
    <property type="match status" value="1"/>
</dbReference>
<evidence type="ECO:0000256" key="1">
    <source>
        <dbReference type="ARBA" id="ARBA00000085"/>
    </source>
</evidence>
<evidence type="ECO:0000256" key="2">
    <source>
        <dbReference type="ARBA" id="ARBA00012438"/>
    </source>
</evidence>
<dbReference type="InterPro" id="IPR036890">
    <property type="entry name" value="HATPase_C_sf"/>
</dbReference>
<comment type="catalytic activity">
    <reaction evidence="1">
        <text>ATP + protein L-histidine = ADP + protein N-phospho-L-histidine.</text>
        <dbReference type="EC" id="2.7.13.3"/>
    </reaction>
</comment>
<keyword evidence="3" id="KW-0808">Transferase</keyword>
<dbReference type="OrthoDB" id="303614at2759"/>
<evidence type="ECO:0000256" key="5">
    <source>
        <dbReference type="ARBA" id="ARBA00023012"/>
    </source>
</evidence>
<dbReference type="InterPro" id="IPR003661">
    <property type="entry name" value="HisK_dim/P_dom"/>
</dbReference>
<dbReference type="InterPro" id="IPR050736">
    <property type="entry name" value="Sensor_HK_Regulatory"/>
</dbReference>
<gene>
    <name evidence="6" type="ORF">AOQ84DRAFT_276988</name>
</gene>
<evidence type="ECO:0000256" key="4">
    <source>
        <dbReference type="ARBA" id="ARBA00022777"/>
    </source>
</evidence>
<keyword evidence="7" id="KW-1185">Reference proteome</keyword>
<keyword evidence="4" id="KW-0418">Kinase</keyword>
<evidence type="ECO:0000313" key="7">
    <source>
        <dbReference type="Proteomes" id="UP000250140"/>
    </source>
</evidence>
<organism evidence="6 7">
    <name type="scientific">Glonium stellatum</name>
    <dbReference type="NCBI Taxonomy" id="574774"/>
    <lineage>
        <taxon>Eukaryota</taxon>
        <taxon>Fungi</taxon>
        <taxon>Dikarya</taxon>
        <taxon>Ascomycota</taxon>
        <taxon>Pezizomycotina</taxon>
        <taxon>Dothideomycetes</taxon>
        <taxon>Pleosporomycetidae</taxon>
        <taxon>Gloniales</taxon>
        <taxon>Gloniaceae</taxon>
        <taxon>Glonium</taxon>
    </lineage>
</organism>
<dbReference type="PANTHER" id="PTHR43711">
    <property type="entry name" value="TWO-COMPONENT HISTIDINE KINASE"/>
    <property type="match status" value="1"/>
</dbReference>
<proteinExistence type="predicted"/>
<evidence type="ECO:0000256" key="3">
    <source>
        <dbReference type="ARBA" id="ARBA00022679"/>
    </source>
</evidence>
<dbReference type="CDD" id="cd00082">
    <property type="entry name" value="HisKA"/>
    <property type="match status" value="1"/>
</dbReference>
<dbReference type="InterPro" id="IPR036097">
    <property type="entry name" value="HisK_dim/P_sf"/>
</dbReference>
<dbReference type="EC" id="2.7.13.3" evidence="2"/>
<evidence type="ECO:0000313" key="6">
    <source>
        <dbReference type="EMBL" id="OCL02968.1"/>
    </source>
</evidence>
<feature type="non-terminal residue" evidence="6">
    <location>
        <position position="1"/>
    </location>
</feature>
<keyword evidence="5" id="KW-0902">Two-component regulatory system</keyword>
<name>A0A8E2ERE1_9PEZI</name>
<dbReference type="SUPFAM" id="SSF47384">
    <property type="entry name" value="Homodimeric domain of signal transducing histidine kinase"/>
    <property type="match status" value="1"/>
</dbReference>
<dbReference type="SUPFAM" id="SSF55874">
    <property type="entry name" value="ATPase domain of HSP90 chaperone/DNA topoisomerase II/histidine kinase"/>
    <property type="match status" value="1"/>
</dbReference>
<dbReference type="PANTHER" id="PTHR43711:SF31">
    <property type="entry name" value="HISTIDINE KINASE"/>
    <property type="match status" value="1"/>
</dbReference>
<accession>A0A8E2ERE1</accession>
<dbReference type="EMBL" id="KV750840">
    <property type="protein sequence ID" value="OCL02968.1"/>
    <property type="molecule type" value="Genomic_DNA"/>
</dbReference>
<dbReference type="AlphaFoldDB" id="A0A8E2ERE1"/>
<reference evidence="6 7" key="1">
    <citation type="journal article" date="2016" name="Nat. Commun.">
        <title>Ectomycorrhizal ecology is imprinted in the genome of the dominant symbiotic fungus Cenococcum geophilum.</title>
        <authorList>
            <consortium name="DOE Joint Genome Institute"/>
            <person name="Peter M."/>
            <person name="Kohler A."/>
            <person name="Ohm R.A."/>
            <person name="Kuo A."/>
            <person name="Krutzmann J."/>
            <person name="Morin E."/>
            <person name="Arend M."/>
            <person name="Barry K.W."/>
            <person name="Binder M."/>
            <person name="Choi C."/>
            <person name="Clum A."/>
            <person name="Copeland A."/>
            <person name="Grisel N."/>
            <person name="Haridas S."/>
            <person name="Kipfer T."/>
            <person name="LaButti K."/>
            <person name="Lindquist E."/>
            <person name="Lipzen A."/>
            <person name="Maire R."/>
            <person name="Meier B."/>
            <person name="Mihaltcheva S."/>
            <person name="Molinier V."/>
            <person name="Murat C."/>
            <person name="Poggeler S."/>
            <person name="Quandt C.A."/>
            <person name="Sperisen C."/>
            <person name="Tritt A."/>
            <person name="Tisserant E."/>
            <person name="Crous P.W."/>
            <person name="Henrissat B."/>
            <person name="Nehls U."/>
            <person name="Egli S."/>
            <person name="Spatafora J.W."/>
            <person name="Grigoriev I.V."/>
            <person name="Martin F.M."/>
        </authorList>
    </citation>
    <scope>NUCLEOTIDE SEQUENCE [LARGE SCALE GENOMIC DNA]</scope>
    <source>
        <strain evidence="6 7">CBS 207.34</strain>
    </source>
</reference>
<dbReference type="GO" id="GO:0000155">
    <property type="term" value="F:phosphorelay sensor kinase activity"/>
    <property type="evidence" value="ECO:0007669"/>
    <property type="project" value="InterPro"/>
</dbReference>
<sequence>HEIRNPLSAVLQSAEGILEGLYHPEEVGKFARTISICADHATRIMKLLQTEGILTLSKMDANLLGLAPDMVNPAQLAQQAIAMHEAELQRHNIRATLLVDESLQRMPVNTVILDESRVLQVLINL</sequence>
<feature type="non-terminal residue" evidence="6">
    <location>
        <position position="125"/>
    </location>
</feature>
<dbReference type="Proteomes" id="UP000250140">
    <property type="component" value="Unassembled WGS sequence"/>
</dbReference>
<protein>
    <recommendedName>
        <fullName evidence="2">histidine kinase</fullName>
        <ecNumber evidence="2">2.7.13.3</ecNumber>
    </recommendedName>
</protein>